<evidence type="ECO:0000313" key="3">
    <source>
        <dbReference type="Proteomes" id="UP000481421"/>
    </source>
</evidence>
<proteinExistence type="predicted"/>
<gene>
    <name evidence="2" type="ORF">G3572_06715</name>
</gene>
<keyword evidence="3" id="KW-1185">Reference proteome</keyword>
<feature type="chain" id="PRO_5025500065" description="DUF2125 domain-containing protein" evidence="1">
    <location>
        <begin position="24"/>
        <end position="488"/>
    </location>
</feature>
<evidence type="ECO:0008006" key="4">
    <source>
        <dbReference type="Google" id="ProtNLM"/>
    </source>
</evidence>
<feature type="signal peptide" evidence="1">
    <location>
        <begin position="1"/>
        <end position="23"/>
    </location>
</feature>
<name>A0A6B3RS04_9RHOB</name>
<protein>
    <recommendedName>
        <fullName evidence="4">DUF2125 domain-containing protein</fullName>
    </recommendedName>
</protein>
<evidence type="ECO:0000313" key="2">
    <source>
        <dbReference type="EMBL" id="NEX45889.1"/>
    </source>
</evidence>
<sequence length="488" mass="50123">MFRTKVLMTAPVMAFLMCGTAHAALTVDQVWADLQAAATAGGMTITVATEVPGDRELTLNGVSIAPTGAAAVATISELAIVEQEDGSVAFFPGEIKLLNTGPANVVISHEELSVSAFEDAGGLGYGIDADSLKAVVNIDDGASSFAGTFDLISVGGRYTRGLDALGVDMSAERLAYDIKQVDPAIGVDSTQISETADLVLSGEITLPDGIDLTALQDSAGFIAAVRAGLGLDFEASQGVSKGEMVENNAAMPLSVVFTTEPGVTTLTANAEEVAMSTSVEGMEFSLRPPMLPMPVNATSGAFVLGLGLPTVTGDEAGDYGFELKLENLEFDEAAWGMVDPSAVLERGPLDVALDLGGKAKIDMLDLMAAGETGTPPATMPELQSLDIRTLAIKALGAAATGSGAFTFDNSMVAMGGPPLPVGTADVRLEGGNKVIDALIKLGVMTEEDAMGARMMMAMFGQPAGDDVLTSKIEAREGGSIFVNGQQIQ</sequence>
<dbReference type="Proteomes" id="UP000481421">
    <property type="component" value="Unassembled WGS sequence"/>
</dbReference>
<comment type="caution">
    <text evidence="2">The sequence shown here is derived from an EMBL/GenBank/DDBJ whole genome shotgun (WGS) entry which is preliminary data.</text>
</comment>
<keyword evidence="1" id="KW-0732">Signal</keyword>
<dbReference type="RefSeq" id="WP_164610108.1">
    <property type="nucleotide sequence ID" value="NZ_JAAIKE010000002.1"/>
</dbReference>
<evidence type="ECO:0000256" key="1">
    <source>
        <dbReference type="SAM" id="SignalP"/>
    </source>
</evidence>
<reference evidence="2 3" key="1">
    <citation type="submission" date="2020-02" db="EMBL/GenBank/DDBJ databases">
        <title>Rhodobacter algicola sp. nov., isolated from microalga culture.</title>
        <authorList>
            <person name="Park C.-Y."/>
        </authorList>
    </citation>
    <scope>NUCLEOTIDE SEQUENCE [LARGE SCALE GENOMIC DNA]</scope>
    <source>
        <strain evidence="2 3">ETT8</strain>
    </source>
</reference>
<dbReference type="EMBL" id="JAAIKE010000002">
    <property type="protein sequence ID" value="NEX45889.1"/>
    <property type="molecule type" value="Genomic_DNA"/>
</dbReference>
<dbReference type="AlphaFoldDB" id="A0A6B3RS04"/>
<accession>A0A6B3RS04</accession>
<organism evidence="2 3">
    <name type="scientific">Pseudotabrizicola algicola</name>
    <dbReference type="NCBI Taxonomy" id="2709381"/>
    <lineage>
        <taxon>Bacteria</taxon>
        <taxon>Pseudomonadati</taxon>
        <taxon>Pseudomonadota</taxon>
        <taxon>Alphaproteobacteria</taxon>
        <taxon>Rhodobacterales</taxon>
        <taxon>Paracoccaceae</taxon>
        <taxon>Pseudotabrizicola</taxon>
    </lineage>
</organism>